<evidence type="ECO:0000313" key="3">
    <source>
        <dbReference type="Proteomes" id="UP001174909"/>
    </source>
</evidence>
<protein>
    <submittedName>
        <fullName evidence="2">Uncharacterized protein</fullName>
    </submittedName>
</protein>
<name>A0AA35WFG5_GEOBA</name>
<comment type="caution">
    <text evidence="2">The sequence shown here is derived from an EMBL/GenBank/DDBJ whole genome shotgun (WGS) entry which is preliminary data.</text>
</comment>
<accession>A0AA35WFG5</accession>
<evidence type="ECO:0000256" key="1">
    <source>
        <dbReference type="SAM" id="MobiDB-lite"/>
    </source>
</evidence>
<gene>
    <name evidence="2" type="ORF">GBAR_LOCUS11730</name>
</gene>
<organism evidence="2 3">
    <name type="scientific">Geodia barretti</name>
    <name type="common">Barrett's horny sponge</name>
    <dbReference type="NCBI Taxonomy" id="519541"/>
    <lineage>
        <taxon>Eukaryota</taxon>
        <taxon>Metazoa</taxon>
        <taxon>Porifera</taxon>
        <taxon>Demospongiae</taxon>
        <taxon>Heteroscleromorpha</taxon>
        <taxon>Tetractinellida</taxon>
        <taxon>Astrophorina</taxon>
        <taxon>Geodiidae</taxon>
        <taxon>Geodia</taxon>
    </lineage>
</organism>
<sequence length="42" mass="4789">MANVEQVPHEEAMVREEPLETEQQQQQEEVLEDIGPLEEGAV</sequence>
<dbReference type="Proteomes" id="UP001174909">
    <property type="component" value="Unassembled WGS sequence"/>
</dbReference>
<dbReference type="EMBL" id="CASHTH010001758">
    <property type="protein sequence ID" value="CAI8019523.1"/>
    <property type="molecule type" value="Genomic_DNA"/>
</dbReference>
<feature type="compositionally biased region" description="Acidic residues" evidence="1">
    <location>
        <begin position="29"/>
        <end position="42"/>
    </location>
</feature>
<feature type="compositionally biased region" description="Basic and acidic residues" evidence="1">
    <location>
        <begin position="7"/>
        <end position="18"/>
    </location>
</feature>
<feature type="non-terminal residue" evidence="2">
    <location>
        <position position="42"/>
    </location>
</feature>
<dbReference type="AlphaFoldDB" id="A0AA35WFG5"/>
<evidence type="ECO:0000313" key="2">
    <source>
        <dbReference type="EMBL" id="CAI8019523.1"/>
    </source>
</evidence>
<proteinExistence type="predicted"/>
<feature type="region of interest" description="Disordered" evidence="1">
    <location>
        <begin position="1"/>
        <end position="42"/>
    </location>
</feature>
<keyword evidence="3" id="KW-1185">Reference proteome</keyword>
<reference evidence="2" key="1">
    <citation type="submission" date="2023-03" db="EMBL/GenBank/DDBJ databases">
        <authorList>
            <person name="Steffen K."/>
            <person name="Cardenas P."/>
        </authorList>
    </citation>
    <scope>NUCLEOTIDE SEQUENCE</scope>
</reference>